<feature type="compositionally biased region" description="Low complexity" evidence="1">
    <location>
        <begin position="455"/>
        <end position="464"/>
    </location>
</feature>
<dbReference type="AlphaFoldDB" id="A0A9J6C9N6"/>
<evidence type="ECO:0000256" key="1">
    <source>
        <dbReference type="SAM" id="MobiDB-lite"/>
    </source>
</evidence>
<keyword evidence="3" id="KW-1185">Reference proteome</keyword>
<name>A0A9J6C9N6_POLVA</name>
<feature type="compositionally biased region" description="Polar residues" evidence="1">
    <location>
        <begin position="442"/>
        <end position="454"/>
    </location>
</feature>
<dbReference type="OrthoDB" id="10046062at2759"/>
<proteinExistence type="predicted"/>
<feature type="region of interest" description="Disordered" evidence="1">
    <location>
        <begin position="442"/>
        <end position="464"/>
    </location>
</feature>
<evidence type="ECO:0000313" key="3">
    <source>
        <dbReference type="Proteomes" id="UP001107558"/>
    </source>
</evidence>
<feature type="region of interest" description="Disordered" evidence="1">
    <location>
        <begin position="321"/>
        <end position="374"/>
    </location>
</feature>
<gene>
    <name evidence="2" type="ORF">PVAND_008033</name>
</gene>
<evidence type="ECO:0000313" key="2">
    <source>
        <dbReference type="EMBL" id="KAG5678350.1"/>
    </source>
</evidence>
<feature type="compositionally biased region" description="Acidic residues" evidence="1">
    <location>
        <begin position="35"/>
        <end position="50"/>
    </location>
</feature>
<feature type="compositionally biased region" description="Polar residues" evidence="1">
    <location>
        <begin position="350"/>
        <end position="374"/>
    </location>
</feature>
<accession>A0A9J6C9N6</accession>
<sequence length="919" mass="102010">MGKCISKDQHIKIREIDERSYIAISNDFEYYNYEDDNSQNEFDEYEDEGQSESKKSSSFKKMHGPETKGTSISFGFKKKNCSTANKKQQIIKVNANNNNSINREKEEQAQKATIISNLNVITAEQNNFIIVGDNNGNTNSAITTSVDEKNFIRTTSPAKLQPAKRDQLYTGKSNRFGFRQNVIRPSSAAITPKFNEFDNVNNNNVCRAKSATTTQLRLNAQVELKPTKSLIDQHNTTSVGNNGVEIDANSITNRSTSAASQNQTLVVSRYTLQSTSLPRPQYPVPVSVAPSTFARNTLSTFSLNTSSRPVNSVQSKLIDTKGAKHQANLTKRGGMMTRRDESLDSGIASHDSTSDNNHYHNTSIQKQPQPPSQLIDTSMKRSRRRFEMIPGPSRHKFEIRDLNDYNENTVIVPLSLPKLPTERREIVTNGLIRSTNSYTTDNETDISISESSRPTSFISTASETESFEEEKLKIDTSCSEKSSKGAIAKENVKTNIKNSSSVSWKQNNNGGESMAMNISRTVSISSSSDDDRKNQNIIHSFEVNNMKKKDIDCDEDELSSMTITADHSSYFDSMTSKTSPSKDQKETVNDAFLKQQQASQKPKLIGSISRKELFIEVDEVKFAETVEAAKNLALLDDETSPSESLVSSSNSESGDIPMKKIKESKQIDEIKEEEELIDEVTPELVDLVSPCSPTHASNSFSLSDAGRDDFLIDDEIADQPALMISTKKQTGSHAHHDEHRSISIAMNVTSDCTTTTPTLKDISINSHGSLRSLNKLQALKTIKSDQSSPAVNRKTLIERSGSLDTLSPCDSIASDDLMADFDLASSLDSIDRHEHSVGDLRIHSENEVRQLSSGTACGINEYGAILKPSVHQNVQRRRSRENITMKNSDTYIMTTATDDRLSYNDLEHEAIEAHTVDVG</sequence>
<organism evidence="2 3">
    <name type="scientific">Polypedilum vanderplanki</name>
    <name type="common">Sleeping chironomid midge</name>
    <dbReference type="NCBI Taxonomy" id="319348"/>
    <lineage>
        <taxon>Eukaryota</taxon>
        <taxon>Metazoa</taxon>
        <taxon>Ecdysozoa</taxon>
        <taxon>Arthropoda</taxon>
        <taxon>Hexapoda</taxon>
        <taxon>Insecta</taxon>
        <taxon>Pterygota</taxon>
        <taxon>Neoptera</taxon>
        <taxon>Endopterygota</taxon>
        <taxon>Diptera</taxon>
        <taxon>Nematocera</taxon>
        <taxon>Chironomoidea</taxon>
        <taxon>Chironomidae</taxon>
        <taxon>Chironominae</taxon>
        <taxon>Polypedilum</taxon>
        <taxon>Polypedilum</taxon>
    </lineage>
</organism>
<dbReference type="EMBL" id="JADBJN010000002">
    <property type="protein sequence ID" value="KAG5678350.1"/>
    <property type="molecule type" value="Genomic_DNA"/>
</dbReference>
<dbReference type="Proteomes" id="UP001107558">
    <property type="component" value="Chromosome 2"/>
</dbReference>
<reference evidence="2" key="1">
    <citation type="submission" date="2021-03" db="EMBL/GenBank/DDBJ databases">
        <title>Chromosome level genome of the anhydrobiotic midge Polypedilum vanderplanki.</title>
        <authorList>
            <person name="Yoshida Y."/>
            <person name="Kikawada T."/>
            <person name="Gusev O."/>
        </authorList>
    </citation>
    <scope>NUCLEOTIDE SEQUENCE</scope>
    <source>
        <strain evidence="2">NIAS01</strain>
        <tissue evidence="2">Whole body or cell culture</tissue>
    </source>
</reference>
<feature type="region of interest" description="Disordered" evidence="1">
    <location>
        <begin position="35"/>
        <end position="73"/>
    </location>
</feature>
<comment type="caution">
    <text evidence="2">The sequence shown here is derived from an EMBL/GenBank/DDBJ whole genome shotgun (WGS) entry which is preliminary data.</text>
</comment>
<protein>
    <submittedName>
        <fullName evidence="2">Uncharacterized protein</fullName>
    </submittedName>
</protein>